<dbReference type="GO" id="GO:0016758">
    <property type="term" value="F:hexosyltransferase activity"/>
    <property type="evidence" value="ECO:0007669"/>
    <property type="project" value="InterPro"/>
</dbReference>
<evidence type="ECO:0000256" key="5">
    <source>
        <dbReference type="ARBA" id="ARBA00022692"/>
    </source>
</evidence>
<keyword evidence="9 11" id="KW-0472">Membrane</keyword>
<dbReference type="Pfam" id="PF01762">
    <property type="entry name" value="Galactosyl_T"/>
    <property type="match status" value="1"/>
</dbReference>
<dbReference type="AlphaFoldDB" id="A0A1Q3FX12"/>
<keyword evidence="5 11" id="KW-0812">Transmembrane</keyword>
<evidence type="ECO:0000256" key="4">
    <source>
        <dbReference type="ARBA" id="ARBA00022679"/>
    </source>
</evidence>
<keyword evidence="8 11" id="KW-0333">Golgi apparatus</keyword>
<evidence type="ECO:0000256" key="9">
    <source>
        <dbReference type="ARBA" id="ARBA00023136"/>
    </source>
</evidence>
<dbReference type="EMBL" id="GFDL01002895">
    <property type="protein sequence ID" value="JAV32150.1"/>
    <property type="molecule type" value="Transcribed_RNA"/>
</dbReference>
<keyword evidence="4 12" id="KW-0808">Transferase</keyword>
<comment type="subcellular location">
    <subcellularLocation>
        <location evidence="1 11">Golgi apparatus membrane</location>
        <topology evidence="1 11">Single-pass type II membrane protein</topology>
    </subcellularLocation>
</comment>
<organism evidence="12">
    <name type="scientific">Culex tarsalis</name>
    <name type="common">Encephalitis mosquito</name>
    <dbReference type="NCBI Taxonomy" id="7177"/>
    <lineage>
        <taxon>Eukaryota</taxon>
        <taxon>Metazoa</taxon>
        <taxon>Ecdysozoa</taxon>
        <taxon>Arthropoda</taxon>
        <taxon>Hexapoda</taxon>
        <taxon>Insecta</taxon>
        <taxon>Pterygota</taxon>
        <taxon>Neoptera</taxon>
        <taxon>Endopterygota</taxon>
        <taxon>Diptera</taxon>
        <taxon>Nematocera</taxon>
        <taxon>Culicoidea</taxon>
        <taxon>Culicidae</taxon>
        <taxon>Culicinae</taxon>
        <taxon>Culicini</taxon>
        <taxon>Culex</taxon>
        <taxon>Culex</taxon>
    </lineage>
</organism>
<feature type="transmembrane region" description="Helical" evidence="11">
    <location>
        <begin position="17"/>
        <end position="36"/>
    </location>
</feature>
<evidence type="ECO:0000256" key="3">
    <source>
        <dbReference type="ARBA" id="ARBA00022676"/>
    </source>
</evidence>
<evidence type="ECO:0000256" key="7">
    <source>
        <dbReference type="ARBA" id="ARBA00022989"/>
    </source>
</evidence>
<dbReference type="FunFam" id="3.90.550.50:FF:000001">
    <property type="entry name" value="Hexosyltransferase"/>
    <property type="match status" value="1"/>
</dbReference>
<accession>A0A1Q3FX12</accession>
<evidence type="ECO:0000256" key="2">
    <source>
        <dbReference type="ARBA" id="ARBA00008661"/>
    </source>
</evidence>
<keyword evidence="10" id="KW-0325">Glycoprotein</keyword>
<evidence type="ECO:0000313" key="12">
    <source>
        <dbReference type="EMBL" id="JAV32150.1"/>
    </source>
</evidence>
<reference evidence="12" key="1">
    <citation type="submission" date="2017-01" db="EMBL/GenBank/DDBJ databases">
        <title>A deep insight into the sialotranscriptome of adult male and female Cluex tarsalis mosquitoes.</title>
        <authorList>
            <person name="Ribeiro J.M."/>
            <person name="Moreira F."/>
            <person name="Bernard K.A."/>
            <person name="Calvo E."/>
        </authorList>
    </citation>
    <scope>NUCLEOTIDE SEQUENCE</scope>
    <source>
        <strain evidence="12">Kern County</strain>
        <tissue evidence="12">Salivary glands</tissue>
    </source>
</reference>
<sequence>MIGSFLKRKMWFSNFRITHLIFGIIILATIIFYSTLNGRQYDVVVKRYPELRHNGTENHLMPLPLSNTSLMDIQTKLIRRKNCGFFTFLANGCGSTSNITSVLKKLGESNLIANDSSLKSEANSDNIQRIEKLPLSEIQEVGVKLEKLPSENHSLPNKTVAAINNNNNVDSSTERVIKTKDIYEKGHMNDQTSISNICPQKGADVNLLILVTSAPTHREQRLSIRQSWGHYGIRRDISIGFMLGRTQDQRIEDQLSAENYMYSDLIRGNFIDSYKNLTLKTISLLEWTATNCPNATYLLKTDDDMFINVPKLLQFIETHLSYKRSIFGRLAKKWKPIRNKKSKYYVSPEQYFPPVFPPFTTGPAYLMTSDIILDLYNKSLSQTYLKLEDVYTTGIVAQLLNIHRINIKEFLNRRIAFNQCNVKKSISIHMVKTNEQYDLWKKISDNSVQCK</sequence>
<dbReference type="InterPro" id="IPR002659">
    <property type="entry name" value="Glyco_trans_31"/>
</dbReference>
<evidence type="ECO:0000256" key="11">
    <source>
        <dbReference type="RuleBase" id="RU363063"/>
    </source>
</evidence>
<keyword evidence="6 11" id="KW-0735">Signal-anchor</keyword>
<name>A0A1Q3FX12_CULTA</name>
<dbReference type="PANTHER" id="PTHR11214">
    <property type="entry name" value="BETA-1,3-N-ACETYLGLUCOSAMINYLTRANSFERASE"/>
    <property type="match status" value="1"/>
</dbReference>
<dbReference type="GO" id="GO:0000139">
    <property type="term" value="C:Golgi membrane"/>
    <property type="evidence" value="ECO:0007669"/>
    <property type="project" value="UniProtKB-SubCell"/>
</dbReference>
<evidence type="ECO:0000256" key="10">
    <source>
        <dbReference type="ARBA" id="ARBA00023180"/>
    </source>
</evidence>
<evidence type="ECO:0000256" key="6">
    <source>
        <dbReference type="ARBA" id="ARBA00022968"/>
    </source>
</evidence>
<comment type="similarity">
    <text evidence="2 11">Belongs to the glycosyltransferase 31 family.</text>
</comment>
<dbReference type="PANTHER" id="PTHR11214:SF379">
    <property type="entry name" value="HEXOSYLTRANSFERASE-RELATED"/>
    <property type="match status" value="1"/>
</dbReference>
<evidence type="ECO:0000256" key="1">
    <source>
        <dbReference type="ARBA" id="ARBA00004323"/>
    </source>
</evidence>
<evidence type="ECO:0000256" key="8">
    <source>
        <dbReference type="ARBA" id="ARBA00023034"/>
    </source>
</evidence>
<keyword evidence="3 11" id="KW-0328">Glycosyltransferase</keyword>
<dbReference type="EC" id="2.4.1.-" evidence="11"/>
<dbReference type="Gene3D" id="3.90.550.50">
    <property type="match status" value="1"/>
</dbReference>
<protein>
    <recommendedName>
        <fullName evidence="11">Hexosyltransferase</fullName>
        <ecNumber evidence="11">2.4.1.-</ecNumber>
    </recommendedName>
</protein>
<keyword evidence="7 11" id="KW-1133">Transmembrane helix</keyword>
<proteinExistence type="inferred from homology"/>
<dbReference type="GO" id="GO:0006493">
    <property type="term" value="P:protein O-linked glycosylation"/>
    <property type="evidence" value="ECO:0007669"/>
    <property type="project" value="TreeGrafter"/>
</dbReference>